<comment type="catalytic activity">
    <reaction evidence="1 10">
        <text>UDP-alpha-D-glucose = UDP-alpha-D-galactose</text>
        <dbReference type="Rhea" id="RHEA:22168"/>
        <dbReference type="ChEBI" id="CHEBI:58885"/>
        <dbReference type="ChEBI" id="CHEBI:66914"/>
        <dbReference type="EC" id="5.1.3.2"/>
    </reaction>
</comment>
<evidence type="ECO:0000256" key="6">
    <source>
        <dbReference type="ARBA" id="ARBA00018569"/>
    </source>
</evidence>
<comment type="caution">
    <text evidence="12">The sequence shown here is derived from an EMBL/GenBank/DDBJ whole genome shotgun (WGS) entry which is preliminary data.</text>
</comment>
<evidence type="ECO:0000256" key="5">
    <source>
        <dbReference type="ARBA" id="ARBA00013189"/>
    </source>
</evidence>
<dbReference type="AlphaFoldDB" id="A0A1Y5FHT3"/>
<evidence type="ECO:0000256" key="1">
    <source>
        <dbReference type="ARBA" id="ARBA00000083"/>
    </source>
</evidence>
<dbReference type="InterPro" id="IPR036291">
    <property type="entry name" value="NAD(P)-bd_dom_sf"/>
</dbReference>
<keyword evidence="7 10" id="KW-0520">NAD</keyword>
<dbReference type="EMBL" id="MAAO01000004">
    <property type="protein sequence ID" value="OUR98885.1"/>
    <property type="molecule type" value="Genomic_DNA"/>
</dbReference>
<keyword evidence="9 10" id="KW-0119">Carbohydrate metabolism</keyword>
<sequence>MAKILVTGGAGYIGSHIVNLLGSSDHDIIIYDNLSTGREKSVLAGELVIGDLEDHAKLDALMKEHNFSACFHFAGSIIVPESVTDPLKYYNNNTQNTLDLINLCVKNKINKFIFSSTAAVYGMAPGGVCSEEMQVQPINPYGRTKLMTEWMLEDVAHAHDDFNFVILRYFNVAGANIEGKVGQCSPLSTHLIKIACETALGKRDKMFVFGDDYETKDGTCIRDYIHVDDLAQAHIDALTYLLKGGESTLCNCGYGHGFTVKEVLEVVKKVSGVDFKIEMGPRRAGDAPVLMSKAEKIGKVLGWTPKHDDLELIVRTAFEWEKNLKD</sequence>
<accession>A0A1Y5FHT3</accession>
<comment type="pathway">
    <text evidence="3 10">Carbohydrate metabolism; galactose metabolism.</text>
</comment>
<dbReference type="InterPro" id="IPR005886">
    <property type="entry name" value="UDP_G4E"/>
</dbReference>
<evidence type="ECO:0000256" key="3">
    <source>
        <dbReference type="ARBA" id="ARBA00004947"/>
    </source>
</evidence>
<organism evidence="12 13">
    <name type="scientific">Halobacteriovorax marinus</name>
    <dbReference type="NCBI Taxonomy" id="97084"/>
    <lineage>
        <taxon>Bacteria</taxon>
        <taxon>Pseudomonadati</taxon>
        <taxon>Bdellovibrionota</taxon>
        <taxon>Bacteriovoracia</taxon>
        <taxon>Bacteriovoracales</taxon>
        <taxon>Halobacteriovoraceae</taxon>
        <taxon>Halobacteriovorax</taxon>
    </lineage>
</organism>
<evidence type="ECO:0000256" key="2">
    <source>
        <dbReference type="ARBA" id="ARBA00001911"/>
    </source>
</evidence>
<gene>
    <name evidence="12" type="ORF">A9Q84_05585</name>
</gene>
<keyword evidence="8 10" id="KW-0413">Isomerase</keyword>
<dbReference type="PANTHER" id="PTHR43725:SF53">
    <property type="entry name" value="UDP-ARABINOSE 4-EPIMERASE 1"/>
    <property type="match status" value="1"/>
</dbReference>
<dbReference type="InterPro" id="IPR001509">
    <property type="entry name" value="Epimerase_deHydtase"/>
</dbReference>
<comment type="similarity">
    <text evidence="4 10">Belongs to the NAD(P)-dependent epimerase/dehydratase family.</text>
</comment>
<evidence type="ECO:0000256" key="9">
    <source>
        <dbReference type="ARBA" id="ARBA00023277"/>
    </source>
</evidence>
<dbReference type="NCBIfam" id="TIGR01179">
    <property type="entry name" value="galE"/>
    <property type="match status" value="1"/>
</dbReference>
<dbReference type="UniPathway" id="UPA00214"/>
<proteinExistence type="inferred from homology"/>
<dbReference type="Proteomes" id="UP000196531">
    <property type="component" value="Unassembled WGS sequence"/>
</dbReference>
<evidence type="ECO:0000256" key="10">
    <source>
        <dbReference type="RuleBase" id="RU366046"/>
    </source>
</evidence>
<reference evidence="13" key="1">
    <citation type="journal article" date="2017" name="Proc. Natl. Acad. Sci. U.S.A.">
        <title>Simulation of Deepwater Horizon oil plume reveals substrate specialization within a complex community of hydrocarbon-degraders.</title>
        <authorList>
            <person name="Hu P."/>
            <person name="Dubinsky E.A."/>
            <person name="Probst A.J."/>
            <person name="Wang J."/>
            <person name="Sieber C.M.K."/>
            <person name="Tom L.M."/>
            <person name="Gardinali P."/>
            <person name="Banfield J.F."/>
            <person name="Atlas R.M."/>
            <person name="Andersen G.L."/>
        </authorList>
    </citation>
    <scope>NUCLEOTIDE SEQUENCE [LARGE SCALE GENOMIC DNA]</scope>
</reference>
<feature type="domain" description="NAD-dependent epimerase/dehydratase" evidence="11">
    <location>
        <begin position="4"/>
        <end position="252"/>
    </location>
</feature>
<comment type="cofactor">
    <cofactor evidence="2 10">
        <name>NAD(+)</name>
        <dbReference type="ChEBI" id="CHEBI:57540"/>
    </cofactor>
</comment>
<dbReference type="SUPFAM" id="SSF51735">
    <property type="entry name" value="NAD(P)-binding Rossmann-fold domains"/>
    <property type="match status" value="1"/>
</dbReference>
<evidence type="ECO:0000313" key="13">
    <source>
        <dbReference type="Proteomes" id="UP000196531"/>
    </source>
</evidence>
<dbReference type="Gene3D" id="3.90.25.10">
    <property type="entry name" value="UDP-galactose 4-epimerase, domain 1"/>
    <property type="match status" value="1"/>
</dbReference>
<evidence type="ECO:0000259" key="11">
    <source>
        <dbReference type="Pfam" id="PF01370"/>
    </source>
</evidence>
<dbReference type="GO" id="GO:0003978">
    <property type="term" value="F:UDP-glucose 4-epimerase activity"/>
    <property type="evidence" value="ECO:0007669"/>
    <property type="project" value="UniProtKB-UniRule"/>
</dbReference>
<dbReference type="EC" id="5.1.3.2" evidence="5 10"/>
<evidence type="ECO:0000313" key="12">
    <source>
        <dbReference type="EMBL" id="OUR98885.1"/>
    </source>
</evidence>
<protein>
    <recommendedName>
        <fullName evidence="6 10">UDP-glucose 4-epimerase</fullName>
        <ecNumber evidence="5 10">5.1.3.2</ecNumber>
    </recommendedName>
</protein>
<comment type="subunit">
    <text evidence="10">Homodimer.</text>
</comment>
<dbReference type="GO" id="GO:0033499">
    <property type="term" value="P:galactose catabolic process via UDP-galactose, Leloir pathway"/>
    <property type="evidence" value="ECO:0007669"/>
    <property type="project" value="TreeGrafter"/>
</dbReference>
<name>A0A1Y5FHT3_9BACT</name>
<dbReference type="Pfam" id="PF01370">
    <property type="entry name" value="Epimerase"/>
    <property type="match status" value="1"/>
</dbReference>
<dbReference type="Gene3D" id="3.40.50.720">
    <property type="entry name" value="NAD(P)-binding Rossmann-like Domain"/>
    <property type="match status" value="1"/>
</dbReference>
<evidence type="ECO:0000256" key="8">
    <source>
        <dbReference type="ARBA" id="ARBA00023235"/>
    </source>
</evidence>
<evidence type="ECO:0000256" key="7">
    <source>
        <dbReference type="ARBA" id="ARBA00023027"/>
    </source>
</evidence>
<dbReference type="CDD" id="cd05247">
    <property type="entry name" value="UDP_G4E_1_SDR_e"/>
    <property type="match status" value="1"/>
</dbReference>
<dbReference type="PANTHER" id="PTHR43725">
    <property type="entry name" value="UDP-GLUCOSE 4-EPIMERASE"/>
    <property type="match status" value="1"/>
</dbReference>
<evidence type="ECO:0000256" key="4">
    <source>
        <dbReference type="ARBA" id="ARBA00007637"/>
    </source>
</evidence>